<evidence type="ECO:0000313" key="1">
    <source>
        <dbReference type="EMBL" id="TPG60044.1"/>
    </source>
</evidence>
<dbReference type="AlphaFoldDB" id="A0A502GDV2"/>
<dbReference type="Proteomes" id="UP000317663">
    <property type="component" value="Unassembled WGS sequence"/>
</dbReference>
<dbReference type="RefSeq" id="WP_140473772.1">
    <property type="nucleotide sequence ID" value="NZ_RCZD01000008.1"/>
</dbReference>
<accession>A0A502GDV2</accession>
<evidence type="ECO:0000313" key="2">
    <source>
        <dbReference type="Proteomes" id="UP000317663"/>
    </source>
</evidence>
<proteinExistence type="predicted"/>
<organism evidence="1 2">
    <name type="scientific">Ewingella americana</name>
    <dbReference type="NCBI Taxonomy" id="41202"/>
    <lineage>
        <taxon>Bacteria</taxon>
        <taxon>Pseudomonadati</taxon>
        <taxon>Pseudomonadota</taxon>
        <taxon>Gammaproteobacteria</taxon>
        <taxon>Enterobacterales</taxon>
        <taxon>Yersiniaceae</taxon>
        <taxon>Ewingella</taxon>
    </lineage>
</organism>
<comment type="caution">
    <text evidence="1">The sequence shown here is derived from an EMBL/GenBank/DDBJ whole genome shotgun (WGS) entry which is preliminary data.</text>
</comment>
<reference evidence="1 2" key="1">
    <citation type="journal article" date="2019" name="Environ. Microbiol.">
        <title>Species interactions and distinct microbial communities in high Arctic permafrost affected cryosols are associated with the CH4 and CO2 gas fluxes.</title>
        <authorList>
            <person name="Altshuler I."/>
            <person name="Hamel J."/>
            <person name="Turney S."/>
            <person name="Magnuson E."/>
            <person name="Levesque R."/>
            <person name="Greer C."/>
            <person name="Whyte L.G."/>
        </authorList>
    </citation>
    <scope>NUCLEOTIDE SEQUENCE [LARGE SCALE GENOMIC DNA]</scope>
    <source>
        <strain evidence="1 2">E4</strain>
    </source>
</reference>
<name>A0A502GDV2_9GAMM</name>
<sequence length="123" mass="13201">MSKVKTVKVSVQSFVTVQATKIIAITADSVTFERKKPHTSKVQEETIVVGGKRSLVAVYGVVGDAGTVVHTQELQAYHDTGAIEVAATHVDVKNDYPTRFFVQPGVSLEIVSEAFDVEAPAAE</sequence>
<gene>
    <name evidence="1" type="ORF">EAH77_15875</name>
</gene>
<keyword evidence="2" id="KW-1185">Reference proteome</keyword>
<protein>
    <submittedName>
        <fullName evidence="1">Uncharacterized protein</fullName>
    </submittedName>
</protein>
<dbReference type="EMBL" id="RCZD01000008">
    <property type="protein sequence ID" value="TPG60044.1"/>
    <property type="molecule type" value="Genomic_DNA"/>
</dbReference>